<keyword evidence="8 11" id="KW-1133">Transmembrane helix</keyword>
<evidence type="ECO:0000256" key="5">
    <source>
        <dbReference type="ARBA" id="ARBA00022692"/>
    </source>
</evidence>
<feature type="compositionally biased region" description="Low complexity" evidence="10">
    <location>
        <begin position="27"/>
        <end position="37"/>
    </location>
</feature>
<keyword evidence="4" id="KW-0808">Transferase</keyword>
<feature type="region of interest" description="Disordered" evidence="10">
    <location>
        <begin position="407"/>
        <end position="432"/>
    </location>
</feature>
<feature type="transmembrane region" description="Helical" evidence="11">
    <location>
        <begin position="620"/>
        <end position="643"/>
    </location>
</feature>
<protein>
    <recommendedName>
        <fullName evidence="3">dolichol kinase</fullName>
        <ecNumber evidence="3">2.7.1.108</ecNumber>
    </recommendedName>
</protein>
<gene>
    <name evidence="12" type="ORF">B9Z19DRAFT_1090144</name>
</gene>
<accession>A0A2T6ZJ49</accession>
<feature type="transmembrane region" description="Helical" evidence="11">
    <location>
        <begin position="703"/>
        <end position="720"/>
    </location>
</feature>
<feature type="region of interest" description="Disordered" evidence="10">
    <location>
        <begin position="1"/>
        <end position="131"/>
    </location>
</feature>
<keyword evidence="5 11" id="KW-0812">Transmembrane</keyword>
<sequence>MGKKNPPIDFLKALSPPSRPGSPVANRQPSRSPQPYRRGPPPSPRVHHTPSPDRAAYLPSPALTPDASRAPSPLPRKCNYGGSESGTEADDELARKLPAPPRTRKRTSSEEGRLFEQEDDTFDGQADERGRRRRRLIGGAHEQGGGKKRNLRAIAFVRRGIEIGLMGILVGIVLCSREGRIWKEVRIREPEFAAWASVLLTTLALYPLPILLRGGPLALPRSLDPSPLLYPILFPILVALSMTKENTKSKNPYILSSLILSLSSLPPVLIPRWDLRWMLSLLPLAIQAHFPQRPSSEFNSDTLSFLPPLHFALTSVLTYLLHPSLTSTELRMVATALINLLIYASSPQAIILKAVLWGGGLGVLVLCEDVIKWNVNLARVPSHKLRRTGNAIIGIARWKRLISLRTKGQASDSEGEPPKITPKGSKSAGPRPISQISFYTSLTHEQARKRKLAYSLWVYGSVVCIVIIALRPYIGRYALDGVDPFVWAPGYLLCGQGWYQNIVDTIAPGSGYCVTEGAATAANLRLLIMGYWLVVLATGITLVTAILTHIQVDTRRKIFHGMVVIMFLIPGVLDPAFTYLGLSLALAAFLLLDTVRAGQLPPFSGKIAVFLQPFVDGRDLKGPVVVSHIFLLLGCAIGWWFTLASTSTEEGDAWDWSGRQTDLAFASGVVCVGLGDAAASLIGRRFGRTKWGWRGGKSLEGSLAFTLAVMTGLSVGRWWIGAETQTWSPVDWAKIAAVGLWGSMVEAVVTGVNDNIVVPVGAWIVVRSLEL</sequence>
<keyword evidence="9 11" id="KW-0472">Membrane</keyword>
<feature type="transmembrane region" description="Helical" evidence="11">
    <location>
        <begin position="663"/>
        <end position="682"/>
    </location>
</feature>
<feature type="compositionally biased region" description="Basic and acidic residues" evidence="10">
    <location>
        <begin position="107"/>
        <end position="116"/>
    </location>
</feature>
<evidence type="ECO:0000256" key="7">
    <source>
        <dbReference type="ARBA" id="ARBA00022824"/>
    </source>
</evidence>
<name>A0A2T6ZJ49_TUBBO</name>
<comment type="similarity">
    <text evidence="2">Belongs to the polyprenol kinase family.</text>
</comment>
<dbReference type="GO" id="GO:0043048">
    <property type="term" value="P:dolichyl monophosphate biosynthetic process"/>
    <property type="evidence" value="ECO:0007669"/>
    <property type="project" value="TreeGrafter"/>
</dbReference>
<evidence type="ECO:0000256" key="6">
    <source>
        <dbReference type="ARBA" id="ARBA00022777"/>
    </source>
</evidence>
<dbReference type="AlphaFoldDB" id="A0A2T6ZJ49"/>
<dbReference type="GO" id="GO:0004168">
    <property type="term" value="F:dolichol kinase activity"/>
    <property type="evidence" value="ECO:0007669"/>
    <property type="project" value="UniProtKB-EC"/>
</dbReference>
<evidence type="ECO:0000256" key="1">
    <source>
        <dbReference type="ARBA" id="ARBA00004477"/>
    </source>
</evidence>
<proteinExistence type="inferred from homology"/>
<dbReference type="EMBL" id="NESQ01000227">
    <property type="protein sequence ID" value="PUU75502.1"/>
    <property type="molecule type" value="Genomic_DNA"/>
</dbReference>
<dbReference type="InterPro" id="IPR032974">
    <property type="entry name" value="Polypren_kinase"/>
</dbReference>
<feature type="transmembrane region" description="Helical" evidence="11">
    <location>
        <begin position="456"/>
        <end position="474"/>
    </location>
</feature>
<evidence type="ECO:0000256" key="4">
    <source>
        <dbReference type="ARBA" id="ARBA00022679"/>
    </source>
</evidence>
<feature type="transmembrane region" description="Helical" evidence="11">
    <location>
        <begin position="529"/>
        <end position="550"/>
    </location>
</feature>
<organism evidence="12 13">
    <name type="scientific">Tuber borchii</name>
    <name type="common">White truffle</name>
    <dbReference type="NCBI Taxonomy" id="42251"/>
    <lineage>
        <taxon>Eukaryota</taxon>
        <taxon>Fungi</taxon>
        <taxon>Dikarya</taxon>
        <taxon>Ascomycota</taxon>
        <taxon>Pezizomycotina</taxon>
        <taxon>Pezizomycetes</taxon>
        <taxon>Pezizales</taxon>
        <taxon>Tuberaceae</taxon>
        <taxon>Tuber</taxon>
    </lineage>
</organism>
<dbReference type="PANTHER" id="PTHR13205">
    <property type="entry name" value="TRANSMEMBRANE PROTEIN 15-RELATED"/>
    <property type="match status" value="1"/>
</dbReference>
<feature type="transmembrane region" description="Helical" evidence="11">
    <location>
        <begin position="192"/>
        <end position="212"/>
    </location>
</feature>
<evidence type="ECO:0000256" key="3">
    <source>
        <dbReference type="ARBA" id="ARBA00012132"/>
    </source>
</evidence>
<dbReference type="PANTHER" id="PTHR13205:SF15">
    <property type="entry name" value="DOLICHOL KINASE"/>
    <property type="match status" value="1"/>
</dbReference>
<evidence type="ECO:0000313" key="12">
    <source>
        <dbReference type="EMBL" id="PUU75502.1"/>
    </source>
</evidence>
<dbReference type="OrthoDB" id="377083at2759"/>
<dbReference type="STRING" id="42251.A0A2T6ZJ49"/>
<keyword evidence="7" id="KW-0256">Endoplasmic reticulum</keyword>
<evidence type="ECO:0000256" key="11">
    <source>
        <dbReference type="SAM" id="Phobius"/>
    </source>
</evidence>
<reference evidence="12 13" key="1">
    <citation type="submission" date="2017-04" db="EMBL/GenBank/DDBJ databases">
        <title>Draft genome sequence of Tuber borchii Vittad., a whitish edible truffle.</title>
        <authorList>
            <consortium name="DOE Joint Genome Institute"/>
            <person name="Murat C."/>
            <person name="Kuo A."/>
            <person name="Barry K.W."/>
            <person name="Clum A."/>
            <person name="Dockter R.B."/>
            <person name="Fauchery L."/>
            <person name="Iotti M."/>
            <person name="Kohler A."/>
            <person name="Labutti K."/>
            <person name="Lindquist E.A."/>
            <person name="Lipzen A."/>
            <person name="Ohm R.A."/>
            <person name="Wang M."/>
            <person name="Grigoriev I.V."/>
            <person name="Zambonelli A."/>
            <person name="Martin F.M."/>
        </authorList>
    </citation>
    <scope>NUCLEOTIDE SEQUENCE [LARGE SCALE GENOMIC DNA]</scope>
    <source>
        <strain evidence="12 13">Tbo3840</strain>
    </source>
</reference>
<evidence type="ECO:0000256" key="9">
    <source>
        <dbReference type="ARBA" id="ARBA00023136"/>
    </source>
</evidence>
<evidence type="ECO:0000256" key="10">
    <source>
        <dbReference type="SAM" id="MobiDB-lite"/>
    </source>
</evidence>
<keyword evidence="13" id="KW-1185">Reference proteome</keyword>
<evidence type="ECO:0000256" key="2">
    <source>
        <dbReference type="ARBA" id="ARBA00010794"/>
    </source>
</evidence>
<keyword evidence="6" id="KW-0418">Kinase</keyword>
<evidence type="ECO:0000313" key="13">
    <source>
        <dbReference type="Proteomes" id="UP000244722"/>
    </source>
</evidence>
<feature type="transmembrane region" description="Helical" evidence="11">
    <location>
        <begin position="227"/>
        <end position="243"/>
    </location>
</feature>
<dbReference type="GO" id="GO:0005789">
    <property type="term" value="C:endoplasmic reticulum membrane"/>
    <property type="evidence" value="ECO:0007669"/>
    <property type="project" value="UniProtKB-SubCell"/>
</dbReference>
<dbReference type="Proteomes" id="UP000244722">
    <property type="component" value="Unassembled WGS sequence"/>
</dbReference>
<comment type="caution">
    <text evidence="12">The sequence shown here is derived from an EMBL/GenBank/DDBJ whole genome shotgun (WGS) entry which is preliminary data.</text>
</comment>
<comment type="subcellular location">
    <subcellularLocation>
        <location evidence="1">Endoplasmic reticulum membrane</location>
        <topology evidence="1">Multi-pass membrane protein</topology>
    </subcellularLocation>
</comment>
<evidence type="ECO:0000256" key="8">
    <source>
        <dbReference type="ARBA" id="ARBA00022989"/>
    </source>
</evidence>
<dbReference type="EC" id="2.7.1.108" evidence="3"/>